<dbReference type="EMBL" id="VHSG01000025">
    <property type="protein sequence ID" value="TQV70142.1"/>
    <property type="molecule type" value="Genomic_DNA"/>
</dbReference>
<dbReference type="PANTHER" id="PTHR43546:SF3">
    <property type="entry name" value="UPF0173 METAL-DEPENDENT HYDROLASE MJ1163"/>
    <property type="match status" value="1"/>
</dbReference>
<accession>A0A545SYV0</accession>
<keyword evidence="2" id="KW-1185">Reference proteome</keyword>
<evidence type="ECO:0000313" key="1">
    <source>
        <dbReference type="EMBL" id="TQV70142.1"/>
    </source>
</evidence>
<dbReference type="PANTHER" id="PTHR43546">
    <property type="entry name" value="UPF0173 METAL-DEPENDENT HYDROLASE MJ1163-RELATED"/>
    <property type="match status" value="1"/>
</dbReference>
<dbReference type="InterPro" id="IPR050114">
    <property type="entry name" value="UPF0173_UPF0282_UlaG_hydrolase"/>
</dbReference>
<protein>
    <submittedName>
        <fullName evidence="1">MBL fold metallo-hydrolase</fullName>
    </submittedName>
</protein>
<proteinExistence type="predicted"/>
<dbReference type="Proteomes" id="UP000319732">
    <property type="component" value="Unassembled WGS sequence"/>
</dbReference>
<name>A0A545SYV0_9GAMM</name>
<gene>
    <name evidence="1" type="ORF">FKG94_21705</name>
</gene>
<dbReference type="GO" id="GO:0016787">
    <property type="term" value="F:hydrolase activity"/>
    <property type="evidence" value="ECO:0007669"/>
    <property type="project" value="UniProtKB-KW"/>
</dbReference>
<dbReference type="Gene3D" id="3.60.15.10">
    <property type="entry name" value="Ribonuclease Z/Hydroxyacylglutathione hydrolase-like"/>
    <property type="match status" value="1"/>
</dbReference>
<dbReference type="RefSeq" id="WP_142929046.1">
    <property type="nucleotide sequence ID" value="NZ_ML660103.1"/>
</dbReference>
<dbReference type="SUPFAM" id="SSF56281">
    <property type="entry name" value="Metallo-hydrolase/oxidoreductase"/>
    <property type="match status" value="1"/>
</dbReference>
<dbReference type="InterPro" id="IPR036866">
    <property type="entry name" value="RibonucZ/Hydroxyglut_hydro"/>
</dbReference>
<sequence>MVKPILITLAAALVLAVAWSADQWRQRPDLNHYREYFAPHRDGAAAAPPGAQLEVTYFGTSTLLISDGETALMTDGFFTRPDLGTLLFAGLAPDRQLITRALRQAGITSLAAVIPVHSHHDHAMDAPEVARQTGALLVGSESTANIGRGWGLPEHQIRVPRSGEPLRFGRFTVTLLVSKHAPMPRLIARISGHGKSIEQPLQHPAALGDYKEGGSFAVVIEHPEGNLLVQGSAGYVPGLLQGIQADTVFLGIGGLSKQSAAYREAYYRETVAAVGASRVIPIHWDDFTLPYSTPLQPMNLLINDFTVEMDFILGAAESVAGTQVIILPRWGSSLLL</sequence>
<reference evidence="1 2" key="1">
    <citation type="submission" date="2019-06" db="EMBL/GenBank/DDBJ databases">
        <title>Whole genome sequence for Cellvibrionaceae sp. R142.</title>
        <authorList>
            <person name="Wang G."/>
        </authorList>
    </citation>
    <scope>NUCLEOTIDE SEQUENCE [LARGE SCALE GENOMIC DNA]</scope>
    <source>
        <strain evidence="1 2">R142</strain>
    </source>
</reference>
<comment type="caution">
    <text evidence="1">The sequence shown here is derived from an EMBL/GenBank/DDBJ whole genome shotgun (WGS) entry which is preliminary data.</text>
</comment>
<dbReference type="AlphaFoldDB" id="A0A545SYV0"/>
<organism evidence="1 2">
    <name type="scientific">Exilibacterium tricleocarpae</name>
    <dbReference type="NCBI Taxonomy" id="2591008"/>
    <lineage>
        <taxon>Bacteria</taxon>
        <taxon>Pseudomonadati</taxon>
        <taxon>Pseudomonadota</taxon>
        <taxon>Gammaproteobacteria</taxon>
        <taxon>Cellvibrionales</taxon>
        <taxon>Cellvibrionaceae</taxon>
        <taxon>Exilibacterium</taxon>
    </lineage>
</organism>
<dbReference type="OrthoDB" id="9789133at2"/>
<evidence type="ECO:0000313" key="2">
    <source>
        <dbReference type="Proteomes" id="UP000319732"/>
    </source>
</evidence>
<keyword evidence="1" id="KW-0378">Hydrolase</keyword>